<accession>A0A9R1VUV4</accession>
<proteinExistence type="predicted"/>
<evidence type="ECO:0000313" key="2">
    <source>
        <dbReference type="Proteomes" id="UP000235145"/>
    </source>
</evidence>
<protein>
    <submittedName>
        <fullName evidence="1">Uncharacterized protein</fullName>
    </submittedName>
</protein>
<gene>
    <name evidence="1" type="ORF">LSAT_V11C400190560</name>
</gene>
<dbReference type="EMBL" id="NBSK02000004">
    <property type="protein sequence ID" value="KAJ0212986.1"/>
    <property type="molecule type" value="Genomic_DNA"/>
</dbReference>
<dbReference type="Proteomes" id="UP000235145">
    <property type="component" value="Unassembled WGS sequence"/>
</dbReference>
<sequence length="140" mass="16592">MLEYDLLLEKNGVDSLSVMFCKNSIIGFKWIKKDLSIFYHQMFNITILELSKLNPKLSFRKMKAQLFKKYNLNVSVGQYRFTRKHSYVEKTNWAIIGSTVKIDDIIWLIIAVENEDTWKWFLDLIMEEIGIGHELAMYCP</sequence>
<evidence type="ECO:0000313" key="1">
    <source>
        <dbReference type="EMBL" id="KAJ0212986.1"/>
    </source>
</evidence>
<comment type="caution">
    <text evidence="1">The sequence shown here is derived from an EMBL/GenBank/DDBJ whole genome shotgun (WGS) entry which is preliminary data.</text>
</comment>
<name>A0A9R1VUV4_LACSA</name>
<keyword evidence="2" id="KW-1185">Reference proteome</keyword>
<dbReference type="AlphaFoldDB" id="A0A9R1VUV4"/>
<reference evidence="1 2" key="1">
    <citation type="journal article" date="2017" name="Nat. Commun.">
        <title>Genome assembly with in vitro proximity ligation data and whole-genome triplication in lettuce.</title>
        <authorList>
            <person name="Reyes-Chin-Wo S."/>
            <person name="Wang Z."/>
            <person name="Yang X."/>
            <person name="Kozik A."/>
            <person name="Arikit S."/>
            <person name="Song C."/>
            <person name="Xia L."/>
            <person name="Froenicke L."/>
            <person name="Lavelle D.O."/>
            <person name="Truco M.J."/>
            <person name="Xia R."/>
            <person name="Zhu S."/>
            <person name="Xu C."/>
            <person name="Xu H."/>
            <person name="Xu X."/>
            <person name="Cox K."/>
            <person name="Korf I."/>
            <person name="Meyers B.C."/>
            <person name="Michelmore R.W."/>
        </authorList>
    </citation>
    <scope>NUCLEOTIDE SEQUENCE [LARGE SCALE GENOMIC DNA]</scope>
    <source>
        <strain evidence="2">cv. Salinas</strain>
        <tissue evidence="1">Seedlings</tissue>
    </source>
</reference>
<organism evidence="1 2">
    <name type="scientific">Lactuca sativa</name>
    <name type="common">Garden lettuce</name>
    <dbReference type="NCBI Taxonomy" id="4236"/>
    <lineage>
        <taxon>Eukaryota</taxon>
        <taxon>Viridiplantae</taxon>
        <taxon>Streptophyta</taxon>
        <taxon>Embryophyta</taxon>
        <taxon>Tracheophyta</taxon>
        <taxon>Spermatophyta</taxon>
        <taxon>Magnoliopsida</taxon>
        <taxon>eudicotyledons</taxon>
        <taxon>Gunneridae</taxon>
        <taxon>Pentapetalae</taxon>
        <taxon>asterids</taxon>
        <taxon>campanulids</taxon>
        <taxon>Asterales</taxon>
        <taxon>Asteraceae</taxon>
        <taxon>Cichorioideae</taxon>
        <taxon>Cichorieae</taxon>
        <taxon>Lactucinae</taxon>
        <taxon>Lactuca</taxon>
    </lineage>
</organism>